<accession>A0A0E4C8B1</accession>
<comment type="function">
    <text evidence="9">Binds directly to 23S rRNA. The L1 stalk is quite mobile in the ribosome, and is involved in E site tRNA release.</text>
</comment>
<dbReference type="InterPro" id="IPR023674">
    <property type="entry name" value="Ribosomal_uL1-like"/>
</dbReference>
<evidence type="ECO:0000256" key="5">
    <source>
        <dbReference type="ARBA" id="ARBA00022884"/>
    </source>
</evidence>
<dbReference type="GO" id="GO:0006417">
    <property type="term" value="P:regulation of translation"/>
    <property type="evidence" value="ECO:0007669"/>
    <property type="project" value="UniProtKB-KW"/>
</dbReference>
<evidence type="ECO:0000256" key="4">
    <source>
        <dbReference type="ARBA" id="ARBA00022845"/>
    </source>
</evidence>
<dbReference type="PROSITE" id="PS01199">
    <property type="entry name" value="RIBOSOMAL_L1"/>
    <property type="match status" value="1"/>
</dbReference>
<evidence type="ECO:0000256" key="10">
    <source>
        <dbReference type="RuleBase" id="RU000659"/>
    </source>
</evidence>
<dbReference type="OrthoDB" id="9803740at2"/>
<keyword evidence="7 9" id="KW-0687">Ribonucleoprotein</keyword>
<dbReference type="GO" id="GO:0003735">
    <property type="term" value="F:structural constituent of ribosome"/>
    <property type="evidence" value="ECO:0007669"/>
    <property type="project" value="InterPro"/>
</dbReference>
<dbReference type="CDD" id="cd00403">
    <property type="entry name" value="Ribosomal_L1"/>
    <property type="match status" value="1"/>
</dbReference>
<dbReference type="AlphaFoldDB" id="A0A0E4C8B1"/>
<sequence length="233" mass="25470">MRRGKNYKNATQKVDKHKLYDSQEALNLVKELASAKFDETIEVHVKLSVDPRHADQQVRGTVSLPHGTGKTRKVLVFAKGEKAKEAEQAGADYVGGEELAEKIQGGWFDFDVAVATPDMMAVVGKLGKILGPRGLMPNPKAGTVTFEIERTINELKAGRIEFRVDKTAIIHAPIGRVSFEVDKLQDNLYAFADALIKAKPPAAKGQYMRSVTICSTMGPGVKVNPLVIMAAKR</sequence>
<keyword evidence="12" id="KW-1185">Reference proteome</keyword>
<evidence type="ECO:0000256" key="2">
    <source>
        <dbReference type="ARBA" id="ARBA00022491"/>
    </source>
</evidence>
<name>A0A0E4C8B1_9FIRM</name>
<dbReference type="RefSeq" id="WP_046496434.1">
    <property type="nucleotide sequence ID" value="NZ_CGIH01000018.1"/>
</dbReference>
<dbReference type="Pfam" id="PF00687">
    <property type="entry name" value="Ribosomal_L1"/>
    <property type="match status" value="1"/>
</dbReference>
<dbReference type="FunFam" id="3.40.50.790:FF:000001">
    <property type="entry name" value="50S ribosomal protein L1"/>
    <property type="match status" value="1"/>
</dbReference>
<evidence type="ECO:0000256" key="8">
    <source>
        <dbReference type="ARBA" id="ARBA00035241"/>
    </source>
</evidence>
<dbReference type="Gene3D" id="3.40.50.790">
    <property type="match status" value="1"/>
</dbReference>
<keyword evidence="5 9" id="KW-0694">RNA-binding</keyword>
<dbReference type="GO" id="GO:0006412">
    <property type="term" value="P:translation"/>
    <property type="evidence" value="ECO:0007669"/>
    <property type="project" value="UniProtKB-UniRule"/>
</dbReference>
<protein>
    <recommendedName>
        <fullName evidence="8 9">Large ribosomal subunit protein uL1</fullName>
    </recommendedName>
</protein>
<dbReference type="EMBL" id="CGIH01000018">
    <property type="protein sequence ID" value="CFX37571.1"/>
    <property type="molecule type" value="Genomic_DNA"/>
</dbReference>
<dbReference type="Proteomes" id="UP000045545">
    <property type="component" value="Unassembled WGS sequence"/>
</dbReference>
<dbReference type="SUPFAM" id="SSF56808">
    <property type="entry name" value="Ribosomal protein L1"/>
    <property type="match status" value="1"/>
</dbReference>
<dbReference type="GO" id="GO:0015934">
    <property type="term" value="C:large ribosomal subunit"/>
    <property type="evidence" value="ECO:0007669"/>
    <property type="project" value="InterPro"/>
</dbReference>
<evidence type="ECO:0000256" key="9">
    <source>
        <dbReference type="HAMAP-Rule" id="MF_01318"/>
    </source>
</evidence>
<evidence type="ECO:0000256" key="1">
    <source>
        <dbReference type="ARBA" id="ARBA00010531"/>
    </source>
</evidence>
<evidence type="ECO:0000256" key="3">
    <source>
        <dbReference type="ARBA" id="ARBA00022730"/>
    </source>
</evidence>
<dbReference type="InterPro" id="IPR023673">
    <property type="entry name" value="Ribosomal_uL1_CS"/>
</dbReference>
<keyword evidence="3 9" id="KW-0699">rRNA-binding</keyword>
<evidence type="ECO:0000313" key="12">
    <source>
        <dbReference type="Proteomes" id="UP000045545"/>
    </source>
</evidence>
<dbReference type="NCBIfam" id="TIGR01169">
    <property type="entry name" value="rplA_bact"/>
    <property type="match status" value="1"/>
</dbReference>
<dbReference type="InterPro" id="IPR028364">
    <property type="entry name" value="Ribosomal_uL1/biogenesis"/>
</dbReference>
<comment type="subunit">
    <text evidence="9">Part of the 50S ribosomal subunit.</text>
</comment>
<dbReference type="InterPro" id="IPR002143">
    <property type="entry name" value="Ribosomal_uL1"/>
</dbReference>
<dbReference type="Gene3D" id="3.30.190.20">
    <property type="match status" value="1"/>
</dbReference>
<keyword evidence="4 9" id="KW-0810">Translation regulation</keyword>
<evidence type="ECO:0000313" key="11">
    <source>
        <dbReference type="EMBL" id="CFX37571.1"/>
    </source>
</evidence>
<evidence type="ECO:0000256" key="7">
    <source>
        <dbReference type="ARBA" id="ARBA00023274"/>
    </source>
</evidence>
<dbReference type="PANTHER" id="PTHR36427">
    <property type="entry name" value="54S RIBOSOMAL PROTEIN L1, MITOCHONDRIAL"/>
    <property type="match status" value="1"/>
</dbReference>
<dbReference type="GO" id="GO:0019843">
    <property type="term" value="F:rRNA binding"/>
    <property type="evidence" value="ECO:0007669"/>
    <property type="project" value="UniProtKB-UniRule"/>
</dbReference>
<reference evidence="11 12" key="1">
    <citation type="submission" date="2015-03" db="EMBL/GenBank/DDBJ databases">
        <authorList>
            <person name="Murphy D."/>
        </authorList>
    </citation>
    <scope>NUCLEOTIDE SEQUENCE [LARGE SCALE GENOMIC DNA]</scope>
    <source>
        <strain evidence="11 12">OL-4</strain>
    </source>
</reference>
<gene>
    <name evidence="9" type="primary">rplA</name>
    <name evidence="11" type="ORF">1109</name>
</gene>
<proteinExistence type="inferred from homology"/>
<evidence type="ECO:0000256" key="6">
    <source>
        <dbReference type="ARBA" id="ARBA00022980"/>
    </source>
</evidence>
<organism evidence="11 12">
    <name type="scientific">Syntrophomonas zehnderi OL-4</name>
    <dbReference type="NCBI Taxonomy" id="690567"/>
    <lineage>
        <taxon>Bacteria</taxon>
        <taxon>Bacillati</taxon>
        <taxon>Bacillota</taxon>
        <taxon>Clostridia</taxon>
        <taxon>Eubacteriales</taxon>
        <taxon>Syntrophomonadaceae</taxon>
        <taxon>Syntrophomonas</taxon>
    </lineage>
</organism>
<dbReference type="STRING" id="690567.1109"/>
<dbReference type="PIRSF" id="PIRSF002155">
    <property type="entry name" value="Ribosomal_L1"/>
    <property type="match status" value="1"/>
</dbReference>
<keyword evidence="9" id="KW-0820">tRNA-binding</keyword>
<dbReference type="HAMAP" id="MF_01318_B">
    <property type="entry name" value="Ribosomal_uL1_B"/>
    <property type="match status" value="1"/>
</dbReference>
<dbReference type="InterPro" id="IPR005878">
    <property type="entry name" value="Ribosom_uL1_bac-type"/>
</dbReference>
<dbReference type="InterPro" id="IPR016095">
    <property type="entry name" value="Ribosomal_uL1_3-a/b-sand"/>
</dbReference>
<keyword evidence="6 9" id="KW-0689">Ribosomal protein</keyword>
<comment type="function">
    <text evidence="9">Protein L1 is also a translational repressor protein, it controls the translation of the L11 operon by binding to its mRNA.</text>
</comment>
<dbReference type="GO" id="GO:0000049">
    <property type="term" value="F:tRNA binding"/>
    <property type="evidence" value="ECO:0007669"/>
    <property type="project" value="UniProtKB-KW"/>
</dbReference>
<keyword evidence="2 9" id="KW-0678">Repressor</keyword>
<dbReference type="PANTHER" id="PTHR36427:SF3">
    <property type="entry name" value="LARGE RIBOSOMAL SUBUNIT PROTEIN UL1M"/>
    <property type="match status" value="1"/>
</dbReference>
<comment type="similarity">
    <text evidence="1 9 10">Belongs to the universal ribosomal protein uL1 family.</text>
</comment>